<dbReference type="AlphaFoldDB" id="A0A4P7CH34"/>
<proteinExistence type="predicted"/>
<dbReference type="Pfam" id="PF01943">
    <property type="entry name" value="Polysacc_synt"/>
    <property type="match status" value="1"/>
</dbReference>
<dbReference type="RefSeq" id="WP_162857155.1">
    <property type="nucleotide sequence ID" value="NZ_CP038145.1"/>
</dbReference>
<evidence type="ECO:0000313" key="6">
    <source>
        <dbReference type="EMBL" id="QBQ64338.1"/>
    </source>
</evidence>
<dbReference type="CDD" id="cd13128">
    <property type="entry name" value="MATE_Wzx_like"/>
    <property type="match status" value="1"/>
</dbReference>
<dbReference type="PANTHER" id="PTHR43424">
    <property type="entry name" value="LOCUS PUTATIVE PROTEIN 1-RELATED"/>
    <property type="match status" value="1"/>
</dbReference>
<feature type="transmembrane region" description="Helical" evidence="5">
    <location>
        <begin position="239"/>
        <end position="261"/>
    </location>
</feature>
<keyword evidence="7" id="KW-1185">Reference proteome</keyword>
<feature type="transmembrane region" description="Helical" evidence="5">
    <location>
        <begin position="130"/>
        <end position="152"/>
    </location>
</feature>
<name>A0A4P7CH34_9PAST</name>
<keyword evidence="3 5" id="KW-1133">Transmembrane helix</keyword>
<evidence type="ECO:0000256" key="3">
    <source>
        <dbReference type="ARBA" id="ARBA00022989"/>
    </source>
</evidence>
<evidence type="ECO:0000256" key="4">
    <source>
        <dbReference type="ARBA" id="ARBA00023136"/>
    </source>
</evidence>
<dbReference type="PANTHER" id="PTHR43424:SF1">
    <property type="entry name" value="LOCUS PUTATIVE PROTEIN 1-RELATED"/>
    <property type="match status" value="1"/>
</dbReference>
<evidence type="ECO:0000256" key="2">
    <source>
        <dbReference type="ARBA" id="ARBA00022692"/>
    </source>
</evidence>
<feature type="transmembrane region" description="Helical" evidence="5">
    <location>
        <begin position="164"/>
        <end position="182"/>
    </location>
</feature>
<evidence type="ECO:0000313" key="7">
    <source>
        <dbReference type="Proteomes" id="UP000294444"/>
    </source>
</evidence>
<feature type="transmembrane region" description="Helical" evidence="5">
    <location>
        <begin position="348"/>
        <end position="368"/>
    </location>
</feature>
<feature type="transmembrane region" description="Helical" evidence="5">
    <location>
        <begin position="40"/>
        <end position="56"/>
    </location>
</feature>
<accession>A0A4P7CH34</accession>
<dbReference type="KEGG" id="aio:EXH44_08935"/>
<dbReference type="InterPro" id="IPR002797">
    <property type="entry name" value="Polysacc_synth"/>
</dbReference>
<evidence type="ECO:0000256" key="1">
    <source>
        <dbReference type="ARBA" id="ARBA00004141"/>
    </source>
</evidence>
<reference evidence="6 7" key="1">
    <citation type="submission" date="2019-03" db="EMBL/GenBank/DDBJ databases">
        <authorList>
            <person name="Che Y."/>
            <person name="Zhou L."/>
        </authorList>
    </citation>
    <scope>NUCLEOTIDE SEQUENCE [LARGE SCALE GENOMIC DNA]</scope>
    <source>
        <strain evidence="6 7">AIFJ1607</strain>
    </source>
</reference>
<keyword evidence="4 5" id="KW-0472">Membrane</keyword>
<feature type="transmembrane region" description="Helical" evidence="5">
    <location>
        <begin position="282"/>
        <end position="300"/>
    </location>
</feature>
<dbReference type="EMBL" id="CP038145">
    <property type="protein sequence ID" value="QBQ64338.1"/>
    <property type="molecule type" value="Genomic_DNA"/>
</dbReference>
<sequence length="401" mass="45758">MKALKDSAIYLIGELTSRAMPFLLLPYLSRKLGPEGFGELAYYQTFLVLFFLIVGLSQEGAVTRYFYVYGKRSLNLVVNTGYAYTLFMGGLILIGCWLAQSEILVYLALSAIFQSFFTVQLSIRQCQKQAIPYAIIQFISSLSSVVFTILMLEIYQTDLVEKRIIAILLGYITVFLVSYALYSKKIRHKKFKFAQYKLALLYLLAFGVPLIFHNASLFLKGQLDRIFIFHQFSEAELGIYAMGAQIASIFMIVLQALNKAMVPHFFDGLKQKRITIKHVHKWAFYALCFVPVPALIMWLIPEDLVVWVLGAQFMGTKYYIVLFLISTTLIIPYFILVNYLFYHGKNKFIAFCSVLSTIIYVISLIGLTYTNIQYIPYASILGSIAIIPILYLITNRVSKSV</sequence>
<protein>
    <submittedName>
        <fullName evidence="6">Flippase</fullName>
    </submittedName>
</protein>
<dbReference type="Proteomes" id="UP000294444">
    <property type="component" value="Chromosome"/>
</dbReference>
<dbReference type="GO" id="GO:0016020">
    <property type="term" value="C:membrane"/>
    <property type="evidence" value="ECO:0007669"/>
    <property type="project" value="UniProtKB-SubCell"/>
</dbReference>
<evidence type="ECO:0000256" key="5">
    <source>
        <dbReference type="SAM" id="Phobius"/>
    </source>
</evidence>
<dbReference type="InterPro" id="IPR052556">
    <property type="entry name" value="PolySynth_Transporter"/>
</dbReference>
<organism evidence="6 7">
    <name type="scientific">Actinobacillus indolicus</name>
    <dbReference type="NCBI Taxonomy" id="51049"/>
    <lineage>
        <taxon>Bacteria</taxon>
        <taxon>Pseudomonadati</taxon>
        <taxon>Pseudomonadota</taxon>
        <taxon>Gammaproteobacteria</taxon>
        <taxon>Pasteurellales</taxon>
        <taxon>Pasteurellaceae</taxon>
        <taxon>Actinobacillus</taxon>
    </lineage>
</organism>
<feature type="transmembrane region" description="Helical" evidence="5">
    <location>
        <begin position="198"/>
        <end position="219"/>
    </location>
</feature>
<feature type="transmembrane region" description="Helical" evidence="5">
    <location>
        <begin position="103"/>
        <end position="123"/>
    </location>
</feature>
<keyword evidence="2 5" id="KW-0812">Transmembrane</keyword>
<gene>
    <name evidence="6" type="ORF">EXH44_08935</name>
</gene>
<comment type="subcellular location">
    <subcellularLocation>
        <location evidence="1">Membrane</location>
        <topology evidence="1">Multi-pass membrane protein</topology>
    </subcellularLocation>
</comment>
<feature type="transmembrane region" description="Helical" evidence="5">
    <location>
        <begin position="374"/>
        <end position="393"/>
    </location>
</feature>
<feature type="transmembrane region" description="Helical" evidence="5">
    <location>
        <begin position="76"/>
        <end position="97"/>
    </location>
</feature>
<feature type="transmembrane region" description="Helical" evidence="5">
    <location>
        <begin position="7"/>
        <end position="28"/>
    </location>
</feature>
<feature type="transmembrane region" description="Helical" evidence="5">
    <location>
        <begin position="320"/>
        <end position="341"/>
    </location>
</feature>